<dbReference type="Proteomes" id="UP000011723">
    <property type="component" value="Chromosome"/>
</dbReference>
<dbReference type="AlphaFoldDB" id="M1P632"/>
<evidence type="ECO:0000256" key="1">
    <source>
        <dbReference type="SAM" id="MobiDB-lite"/>
    </source>
</evidence>
<dbReference type="OrthoDB" id="3338687at2"/>
<keyword evidence="4" id="KW-1185">Reference proteome</keyword>
<name>M1P632_9CORY</name>
<organism evidence="3 4">
    <name type="scientific">Corynebacterium halotolerans YIM 70093 = DSM 44683</name>
    <dbReference type="NCBI Taxonomy" id="1121362"/>
    <lineage>
        <taxon>Bacteria</taxon>
        <taxon>Bacillati</taxon>
        <taxon>Actinomycetota</taxon>
        <taxon>Actinomycetes</taxon>
        <taxon>Mycobacteriales</taxon>
        <taxon>Corynebacteriaceae</taxon>
        <taxon>Corynebacterium</taxon>
    </lineage>
</organism>
<evidence type="ECO:0000313" key="3">
    <source>
        <dbReference type="EMBL" id="AGF72101.1"/>
    </source>
</evidence>
<dbReference type="STRING" id="1121362.A605_05475"/>
<protein>
    <recommendedName>
        <fullName evidence="2">NAD-dependent epimerase/dehydratase domain-containing protein</fullName>
    </recommendedName>
</protein>
<accession>M1P632</accession>
<dbReference type="Pfam" id="PF01370">
    <property type="entry name" value="Epimerase"/>
    <property type="match status" value="1"/>
</dbReference>
<reference evidence="3 4" key="1">
    <citation type="journal article" date="2012" name="Stand. Genomic Sci.">
        <title>Genome sequence of the halotolerant bacterium Corynebacterium halotolerans type strain YIM 70093(T) (= DSM 44683(T)).</title>
        <authorList>
            <person name="Ruckert C."/>
            <person name="Albersmeier A."/>
            <person name="Al-Dilaimi A."/>
            <person name="Niehaus K."/>
            <person name="Szczepanowski R."/>
            <person name="Kalinowski J."/>
        </authorList>
    </citation>
    <scope>NUCLEOTIDE SEQUENCE [LARGE SCALE GENOMIC DNA]</scope>
    <source>
        <strain evidence="3">YIM 70093</strain>
    </source>
</reference>
<feature type="region of interest" description="Disordered" evidence="1">
    <location>
        <begin position="341"/>
        <end position="384"/>
    </location>
</feature>
<dbReference type="EMBL" id="CP003697">
    <property type="protein sequence ID" value="AGF72101.1"/>
    <property type="molecule type" value="Genomic_DNA"/>
</dbReference>
<gene>
    <name evidence="3" type="ORF">A605_05475</name>
</gene>
<evidence type="ECO:0000313" key="4">
    <source>
        <dbReference type="Proteomes" id="UP000011723"/>
    </source>
</evidence>
<dbReference type="PANTHER" id="PTHR43245">
    <property type="entry name" value="BIFUNCTIONAL POLYMYXIN RESISTANCE PROTEIN ARNA"/>
    <property type="match status" value="1"/>
</dbReference>
<dbReference type="Gene3D" id="3.40.50.720">
    <property type="entry name" value="NAD(P)-binding Rossmann-like Domain"/>
    <property type="match status" value="1"/>
</dbReference>
<dbReference type="PATRIC" id="fig|1121362.3.peg.1102"/>
<dbReference type="RefSeq" id="WP_015400520.1">
    <property type="nucleotide sequence ID" value="NC_020302.1"/>
</dbReference>
<dbReference type="InterPro" id="IPR001509">
    <property type="entry name" value="Epimerase_deHydtase"/>
</dbReference>
<dbReference type="InterPro" id="IPR050177">
    <property type="entry name" value="Lipid_A_modif_metabolic_enz"/>
</dbReference>
<evidence type="ECO:0000259" key="2">
    <source>
        <dbReference type="Pfam" id="PF01370"/>
    </source>
</evidence>
<feature type="domain" description="NAD-dependent epimerase/dehydratase" evidence="2">
    <location>
        <begin position="3"/>
        <end position="251"/>
    </location>
</feature>
<dbReference type="KEGG" id="chn:A605_05475"/>
<dbReference type="eggNOG" id="COG0451">
    <property type="taxonomic scope" value="Bacteria"/>
</dbReference>
<dbReference type="SUPFAM" id="SSF51735">
    <property type="entry name" value="NAD(P)-binding Rossmann-fold domains"/>
    <property type="match status" value="1"/>
</dbReference>
<sequence length="551" mass="59627">MRVVVIGATGNAGTAVLRALKDTPEVTEIIGVARRLPDTTVEPYSGCRWRTVDIAAASTAEDVATELGEIFRGVDAVIHLAWLIQPNDDRELLRRVNVDGTERVAAAVAAAGVPHLVAASSVGVYSPDEARGTGGTPPLRDEDWPAGGIAPSHYSIDKADQERVLDRLVAEHPEITVTRLRPALTFQADAASAIQRYFLGTQLPVQALRAGKLPVMPVPKGLVVQAVHSDDVGRAYAAAVVKQAPGAFNICADDLLGPKELAEVVDHGRVIELPPAVVRAGLVAAHKSGMVPADEGWLDMGMQVPMMDNSRAKRELDWQPRHTAAEALSELLEGLIEGRGRATQVLRPRDPQDAPVPGTGEPAGRGADTGGRRSPDDGPEDLPEEFTKDLLNLYLSDHLTGATAGANRIARMANDFIDTPVYAELSTVAAEVRTEQAFLKQLIHDLGMKQMPYRQAVAWAGERVGRLKGNGRALSRSPMTMLLETELMRGAVQGKLGGWQTLREHAEDLNLDPEVFDGLIEASRRQIAAFDEIHAYARIRAFRDDRHIFWD</sequence>
<proteinExistence type="predicted"/>
<dbReference type="InterPro" id="IPR036291">
    <property type="entry name" value="NAD(P)-bd_dom_sf"/>
</dbReference>
<dbReference type="HOGENOM" id="CLU_480351_0_0_11"/>